<proteinExistence type="predicted"/>
<dbReference type="KEGG" id="nal:B005_2740"/>
<protein>
    <submittedName>
        <fullName evidence="2">Uncharacterized protein</fullName>
    </submittedName>
</protein>
<evidence type="ECO:0000313" key="3">
    <source>
        <dbReference type="Proteomes" id="UP000003779"/>
    </source>
</evidence>
<evidence type="ECO:0000313" key="2">
    <source>
        <dbReference type="EMBL" id="AFR08216.1"/>
    </source>
</evidence>
<feature type="region of interest" description="Disordered" evidence="1">
    <location>
        <begin position="1"/>
        <end position="40"/>
    </location>
</feature>
<feature type="compositionally biased region" description="Polar residues" evidence="1">
    <location>
        <begin position="1"/>
        <end position="11"/>
    </location>
</feature>
<organism evidence="2 3">
    <name type="scientific">Nocardiopsis alba (strain ATCC BAA-2165 / BE74)</name>
    <dbReference type="NCBI Taxonomy" id="1205910"/>
    <lineage>
        <taxon>Bacteria</taxon>
        <taxon>Bacillati</taxon>
        <taxon>Actinomycetota</taxon>
        <taxon>Actinomycetes</taxon>
        <taxon>Streptosporangiales</taxon>
        <taxon>Nocardiopsidaceae</taxon>
        <taxon>Nocardiopsis</taxon>
    </lineage>
</organism>
<accession>J7L687</accession>
<feature type="compositionally biased region" description="Basic and acidic residues" evidence="1">
    <location>
        <begin position="21"/>
        <end position="40"/>
    </location>
</feature>
<name>J7L687_NOCAA</name>
<evidence type="ECO:0000256" key="1">
    <source>
        <dbReference type="SAM" id="MobiDB-lite"/>
    </source>
</evidence>
<reference evidence="2 3" key="1">
    <citation type="journal article" date="2012" name="J. Bacteriol.">
        <title>Whole-Genome Sequence of Nocardiopsis alba Strain ATCC BAA-2165, Associated with Honeybees.</title>
        <authorList>
            <person name="Qiao J."/>
            <person name="Chen L."/>
            <person name="Li Y."/>
            <person name="Wang J."/>
            <person name="Zhang W."/>
            <person name="Chen S."/>
        </authorList>
    </citation>
    <scope>NUCLEOTIDE SEQUENCE [LARGE SCALE GENOMIC DNA]</scope>
    <source>
        <strain evidence="3">ATCC BAA-2165 / BE74</strain>
    </source>
</reference>
<sequence length="40" mass="4430">MAENATGQTKTPVRRPCAGRRTGESSAERVPAHEHQRLEN</sequence>
<dbReference type="EMBL" id="CP003788">
    <property type="protein sequence ID" value="AFR08216.1"/>
    <property type="molecule type" value="Genomic_DNA"/>
</dbReference>
<dbReference type="HOGENOM" id="CLU_3293157_0_0_11"/>
<gene>
    <name evidence="2" type="ordered locus">B005_2740</name>
</gene>
<reference evidence="3" key="2">
    <citation type="submission" date="2012-08" db="EMBL/GenBank/DDBJ databases">
        <title>Whole-genome sequence of Nocardiopsis alba strain ATCC BAA-2165 associated with honeybees.</title>
        <authorList>
            <person name="Qiao J."/>
            <person name="Chen L."/>
            <person name="Li Y."/>
            <person name="Wang J."/>
            <person name="Zhang W."/>
            <person name="Chen S."/>
        </authorList>
    </citation>
    <scope>NUCLEOTIDE SEQUENCE [LARGE SCALE GENOMIC DNA]</scope>
    <source>
        <strain evidence="3">ATCC BAA-2165 / BE74</strain>
    </source>
</reference>
<dbReference type="Proteomes" id="UP000003779">
    <property type="component" value="Chromosome"/>
</dbReference>
<dbReference type="AlphaFoldDB" id="J7L687"/>